<evidence type="ECO:0000313" key="2">
    <source>
        <dbReference type="EMBL" id="MXQ92872.1"/>
    </source>
</evidence>
<evidence type="ECO:0000313" key="3">
    <source>
        <dbReference type="EMBL" id="MXR00038.1"/>
    </source>
</evidence>
<feature type="compositionally biased region" description="Low complexity" evidence="1">
    <location>
        <begin position="61"/>
        <end position="74"/>
    </location>
</feature>
<evidence type="ECO:0000313" key="4">
    <source>
        <dbReference type="Proteomes" id="UP000322234"/>
    </source>
</evidence>
<proteinExistence type="predicted"/>
<feature type="region of interest" description="Disordered" evidence="1">
    <location>
        <begin position="52"/>
        <end position="74"/>
    </location>
</feature>
<keyword evidence="4" id="KW-1185">Reference proteome</keyword>
<gene>
    <name evidence="2" type="ORF">E5288_WYG011815</name>
    <name evidence="3" type="ORF">E5288_WYG018414</name>
</gene>
<name>A0A6B0SH65_9CETA</name>
<protein>
    <submittedName>
        <fullName evidence="3">Uncharacterized protein</fullName>
    </submittedName>
</protein>
<reference evidence="3 4" key="1">
    <citation type="submission" date="2019-10" db="EMBL/GenBank/DDBJ databases">
        <title>The sequence and de novo assembly of the wild yak genome.</title>
        <authorList>
            <person name="Liu Y."/>
        </authorList>
    </citation>
    <scope>NUCLEOTIDE SEQUENCE [LARGE SCALE GENOMIC DNA]</scope>
    <source>
        <strain evidence="3">WY2019</strain>
        <tissue evidence="3">Blood</tissue>
    </source>
</reference>
<dbReference type="AlphaFoldDB" id="A0A6B0SH65"/>
<organism evidence="3 4">
    <name type="scientific">Bos mutus</name>
    <name type="common">wild yak</name>
    <dbReference type="NCBI Taxonomy" id="72004"/>
    <lineage>
        <taxon>Eukaryota</taxon>
        <taxon>Metazoa</taxon>
        <taxon>Chordata</taxon>
        <taxon>Craniata</taxon>
        <taxon>Vertebrata</taxon>
        <taxon>Euteleostomi</taxon>
        <taxon>Mammalia</taxon>
        <taxon>Eutheria</taxon>
        <taxon>Laurasiatheria</taxon>
        <taxon>Artiodactyla</taxon>
        <taxon>Ruminantia</taxon>
        <taxon>Pecora</taxon>
        <taxon>Bovidae</taxon>
        <taxon>Bovinae</taxon>
        <taxon>Bos</taxon>
    </lineage>
</organism>
<accession>A0A6B0SH65</accession>
<dbReference type="Proteomes" id="UP000322234">
    <property type="component" value="Unassembled WGS sequence"/>
</dbReference>
<evidence type="ECO:0000256" key="1">
    <source>
        <dbReference type="SAM" id="MobiDB-lite"/>
    </source>
</evidence>
<dbReference type="EMBL" id="VBQZ03000088">
    <property type="protein sequence ID" value="MXQ92872.1"/>
    <property type="molecule type" value="Genomic_DNA"/>
</dbReference>
<sequence>MDWLRKLKISTAVSRSSFQNHSKPGFRKQVESGSEAGLVVLRHKGILDTDRSVLDAPWTKQQPPQQSVPHSSHR</sequence>
<comment type="caution">
    <text evidence="3">The sequence shown here is derived from an EMBL/GenBank/DDBJ whole genome shotgun (WGS) entry which is preliminary data.</text>
</comment>
<dbReference type="EMBL" id="VBQZ03008618">
    <property type="protein sequence ID" value="MXR00038.1"/>
    <property type="molecule type" value="Genomic_DNA"/>
</dbReference>